<organism evidence="2 3">
    <name type="scientific">Hyphococcus lacteus</name>
    <dbReference type="NCBI Taxonomy" id="3143536"/>
    <lineage>
        <taxon>Bacteria</taxon>
        <taxon>Pseudomonadati</taxon>
        <taxon>Pseudomonadota</taxon>
        <taxon>Alphaproteobacteria</taxon>
        <taxon>Parvularculales</taxon>
        <taxon>Parvularculaceae</taxon>
        <taxon>Hyphococcus</taxon>
    </lineage>
</organism>
<dbReference type="EC" id="2.1.-.-" evidence="2"/>
<dbReference type="Proteomes" id="UP001560685">
    <property type="component" value="Unassembled WGS sequence"/>
</dbReference>
<comment type="caution">
    <text evidence="2">The sequence shown here is derived from an EMBL/GenBank/DDBJ whole genome shotgun (WGS) entry which is preliminary data.</text>
</comment>
<dbReference type="InterPro" id="IPR041698">
    <property type="entry name" value="Methyltransf_25"/>
</dbReference>
<keyword evidence="3" id="KW-1185">Reference proteome</keyword>
<evidence type="ECO:0000313" key="3">
    <source>
        <dbReference type="Proteomes" id="UP001560685"/>
    </source>
</evidence>
<gene>
    <name evidence="2" type="ORF">ABFZ84_06480</name>
</gene>
<dbReference type="PANTHER" id="PTHR42912">
    <property type="entry name" value="METHYLTRANSFERASE"/>
    <property type="match status" value="1"/>
</dbReference>
<keyword evidence="2" id="KW-0808">Transferase</keyword>
<dbReference type="SUPFAM" id="SSF53335">
    <property type="entry name" value="S-adenosyl-L-methionine-dependent methyltransferases"/>
    <property type="match status" value="1"/>
</dbReference>
<proteinExistence type="predicted"/>
<evidence type="ECO:0000313" key="2">
    <source>
        <dbReference type="EMBL" id="MEX6633194.1"/>
    </source>
</evidence>
<dbReference type="GO" id="GO:0008168">
    <property type="term" value="F:methyltransferase activity"/>
    <property type="evidence" value="ECO:0007669"/>
    <property type="project" value="UniProtKB-KW"/>
</dbReference>
<dbReference type="GO" id="GO:0032259">
    <property type="term" value="P:methylation"/>
    <property type="evidence" value="ECO:0007669"/>
    <property type="project" value="UniProtKB-KW"/>
</dbReference>
<feature type="domain" description="Methyltransferase" evidence="1">
    <location>
        <begin position="194"/>
        <end position="288"/>
    </location>
</feature>
<dbReference type="EMBL" id="JBEHZE010000001">
    <property type="protein sequence ID" value="MEX6633194.1"/>
    <property type="molecule type" value="Genomic_DNA"/>
</dbReference>
<reference evidence="2 3" key="1">
    <citation type="submission" date="2024-05" db="EMBL/GenBank/DDBJ databases">
        <title>Three bacterial strains, DH-69, EH-24, and ECK-19 isolated from coastal sediments.</title>
        <authorList>
            <person name="Ye Y.-Q."/>
            <person name="Du Z.-J."/>
        </authorList>
    </citation>
    <scope>NUCLEOTIDE SEQUENCE [LARGE SCALE GENOMIC DNA]</scope>
    <source>
        <strain evidence="2 3">ECK-19</strain>
    </source>
</reference>
<evidence type="ECO:0000259" key="1">
    <source>
        <dbReference type="Pfam" id="PF13649"/>
    </source>
</evidence>
<sequence length="357" mass="40713">MAPLNTMIANGAKRAAYGASQAARVLWYTGHYAYGRRLMGPLTEPGEAPYAEEFGPLDRDRLKSSFKELFHRDWKNIEAGEYKLPKESRRMPSFRRMLRESRDYLSDAQNVARRKHTRGHSEVLTEAQRAKYPRYYLQNFHYQTDGWLTESSAERYDMQVETLFTGSADAMRRQALPRIRHALSGRDMTDASLLDIGCGVGRFLESVKDNWPVLPVTALDLSPAYLTKAQTRLGRFRDVTFVQGKAEDTQLAAQSYDVITAVYLFHELPPAIRQDVVAECARLLKPGGKMIIVDTIQYGDESGFDILLENFPRGFHEPYYDSYCRTDLSALMDAEGLTKIDETVAFLSKISMFEKLV</sequence>
<dbReference type="CDD" id="cd02440">
    <property type="entry name" value="AdoMet_MTases"/>
    <property type="match status" value="1"/>
</dbReference>
<protein>
    <submittedName>
        <fullName evidence="2">Class I SAM-dependent methyltransferase</fullName>
        <ecNumber evidence="2">2.1.-.-</ecNumber>
    </submittedName>
</protein>
<dbReference type="Pfam" id="PF13649">
    <property type="entry name" value="Methyltransf_25"/>
    <property type="match status" value="1"/>
</dbReference>
<dbReference type="InterPro" id="IPR050508">
    <property type="entry name" value="Methyltransf_Superfamily"/>
</dbReference>
<dbReference type="InterPro" id="IPR029063">
    <property type="entry name" value="SAM-dependent_MTases_sf"/>
</dbReference>
<dbReference type="PANTHER" id="PTHR42912:SF93">
    <property type="entry name" value="N6-ADENOSINE-METHYLTRANSFERASE TMT1A"/>
    <property type="match status" value="1"/>
</dbReference>
<name>A0ABV3Z5A8_9PROT</name>
<dbReference type="Gene3D" id="3.40.50.150">
    <property type="entry name" value="Vaccinia Virus protein VP39"/>
    <property type="match status" value="1"/>
</dbReference>
<accession>A0ABV3Z5A8</accession>
<keyword evidence="2" id="KW-0489">Methyltransferase</keyword>
<dbReference type="RefSeq" id="WP_369313144.1">
    <property type="nucleotide sequence ID" value="NZ_JBEHZE010000001.1"/>
</dbReference>